<comment type="caution">
    <text evidence="6">The sequence shown here is derived from an EMBL/GenBank/DDBJ whole genome shotgun (WGS) entry which is preliminary data.</text>
</comment>
<dbReference type="GO" id="GO:0012505">
    <property type="term" value="C:endomembrane system"/>
    <property type="evidence" value="ECO:0007669"/>
    <property type="project" value="UniProtKB-SubCell"/>
</dbReference>
<reference evidence="6 7" key="1">
    <citation type="submission" date="2019-07" db="EMBL/GenBank/DDBJ databases">
        <title>Genomic Encyclopedia of Type Strains, Phase IV (KMG-IV): sequencing the most valuable type-strain genomes for metagenomic binning, comparative biology and taxonomic classification.</title>
        <authorList>
            <person name="Goeker M."/>
        </authorList>
    </citation>
    <scope>NUCLEOTIDE SEQUENCE [LARGE SCALE GENOMIC DNA]</scope>
    <source>
        <strain evidence="6 7">SS015</strain>
    </source>
</reference>
<keyword evidence="4 5" id="KW-0472">Membrane</keyword>
<keyword evidence="7" id="KW-1185">Reference proteome</keyword>
<keyword evidence="3 5" id="KW-1133">Transmembrane helix</keyword>
<dbReference type="PANTHER" id="PTHR12714">
    <property type="entry name" value="PROTEIN-S ISOPRENYLCYSTEINE O-METHYLTRANSFERASE"/>
    <property type="match status" value="1"/>
</dbReference>
<accession>A0A5D3WMX3</accession>
<evidence type="ECO:0000256" key="4">
    <source>
        <dbReference type="ARBA" id="ARBA00023136"/>
    </source>
</evidence>
<dbReference type="OrthoDB" id="5417332at2"/>
<dbReference type="Gene3D" id="1.20.120.1630">
    <property type="match status" value="1"/>
</dbReference>
<evidence type="ECO:0000313" key="7">
    <source>
        <dbReference type="Proteomes" id="UP000324159"/>
    </source>
</evidence>
<protein>
    <submittedName>
        <fullName evidence="6">Protein-S-isoprenylcysteine O-methyltransferase Ste14</fullName>
    </submittedName>
</protein>
<dbReference type="InterPro" id="IPR007318">
    <property type="entry name" value="Phopholipid_MeTrfase"/>
</dbReference>
<evidence type="ECO:0000256" key="5">
    <source>
        <dbReference type="SAM" id="Phobius"/>
    </source>
</evidence>
<evidence type="ECO:0000256" key="2">
    <source>
        <dbReference type="ARBA" id="ARBA00022692"/>
    </source>
</evidence>
<keyword evidence="6" id="KW-0489">Methyltransferase</keyword>
<feature type="transmembrane region" description="Helical" evidence="5">
    <location>
        <begin position="45"/>
        <end position="64"/>
    </location>
</feature>
<feature type="transmembrane region" description="Helical" evidence="5">
    <location>
        <begin position="12"/>
        <end position="33"/>
    </location>
</feature>
<dbReference type="RefSeq" id="WP_148895407.1">
    <property type="nucleotide sequence ID" value="NZ_VNIB01000004.1"/>
</dbReference>
<evidence type="ECO:0000313" key="6">
    <source>
        <dbReference type="EMBL" id="TYO98940.1"/>
    </source>
</evidence>
<keyword evidence="2 5" id="KW-0812">Transmembrane</keyword>
<dbReference type="AlphaFoldDB" id="A0A5D3WMX3"/>
<dbReference type="EMBL" id="VNIB01000004">
    <property type="protein sequence ID" value="TYO98940.1"/>
    <property type="molecule type" value="Genomic_DNA"/>
</dbReference>
<proteinExistence type="predicted"/>
<dbReference type="Proteomes" id="UP000324159">
    <property type="component" value="Unassembled WGS sequence"/>
</dbReference>
<keyword evidence="6" id="KW-0808">Transferase</keyword>
<dbReference type="Pfam" id="PF04191">
    <property type="entry name" value="PEMT"/>
    <property type="match status" value="1"/>
</dbReference>
<dbReference type="GO" id="GO:0008168">
    <property type="term" value="F:methyltransferase activity"/>
    <property type="evidence" value="ECO:0007669"/>
    <property type="project" value="UniProtKB-KW"/>
</dbReference>
<sequence>MNVRARVVRRSRVRAAVFYWLVLPGLVVVVGLLLDRLFGWRAWPWSLSVLIAAVLLVIGGSLLVQRATADFAFYGQGTPAPQDPPKRLVTDGVYAWCRHPMWLGYDLAALGVVLLWRSPAMLLICYPLFLLLQLRFLLRREEPRLLRRFGAEYQRYRQQVPLLLPRPGRGKEKG</sequence>
<dbReference type="GO" id="GO:0032259">
    <property type="term" value="P:methylation"/>
    <property type="evidence" value="ECO:0007669"/>
    <property type="project" value="UniProtKB-KW"/>
</dbReference>
<evidence type="ECO:0000256" key="3">
    <source>
        <dbReference type="ARBA" id="ARBA00022989"/>
    </source>
</evidence>
<organism evidence="6 7">
    <name type="scientific">Geothermobacter ehrlichii</name>
    <dbReference type="NCBI Taxonomy" id="213224"/>
    <lineage>
        <taxon>Bacteria</taxon>
        <taxon>Pseudomonadati</taxon>
        <taxon>Thermodesulfobacteriota</taxon>
        <taxon>Desulfuromonadia</taxon>
        <taxon>Desulfuromonadales</taxon>
        <taxon>Geothermobacteraceae</taxon>
        <taxon>Geothermobacter</taxon>
    </lineage>
</organism>
<name>A0A5D3WMX3_9BACT</name>
<dbReference type="PANTHER" id="PTHR12714:SF9">
    <property type="entry name" value="PROTEIN-S-ISOPRENYLCYSTEINE O-METHYLTRANSFERASE"/>
    <property type="match status" value="1"/>
</dbReference>
<evidence type="ECO:0000256" key="1">
    <source>
        <dbReference type="ARBA" id="ARBA00004127"/>
    </source>
</evidence>
<comment type="subcellular location">
    <subcellularLocation>
        <location evidence="1">Endomembrane system</location>
        <topology evidence="1">Multi-pass membrane protein</topology>
    </subcellularLocation>
</comment>
<gene>
    <name evidence="6" type="ORF">EDC39_10464</name>
</gene>